<sequence>MLSSQLNCNADKGCKLYDQIKVSSVFAVDVNSSCRKRPMFQPTEHNLLYTCDAKCR</sequence>
<dbReference type="EMBL" id="HACG01017334">
    <property type="protein sequence ID" value="CEK64199.1"/>
    <property type="molecule type" value="Transcribed_RNA"/>
</dbReference>
<accession>A0A0B6Z6C7</accession>
<organism evidence="1">
    <name type="scientific">Arion vulgaris</name>
    <dbReference type="NCBI Taxonomy" id="1028688"/>
    <lineage>
        <taxon>Eukaryota</taxon>
        <taxon>Metazoa</taxon>
        <taxon>Spiralia</taxon>
        <taxon>Lophotrochozoa</taxon>
        <taxon>Mollusca</taxon>
        <taxon>Gastropoda</taxon>
        <taxon>Heterobranchia</taxon>
        <taxon>Euthyneura</taxon>
        <taxon>Panpulmonata</taxon>
        <taxon>Eupulmonata</taxon>
        <taxon>Stylommatophora</taxon>
        <taxon>Helicina</taxon>
        <taxon>Arionoidea</taxon>
        <taxon>Arionidae</taxon>
        <taxon>Arion</taxon>
    </lineage>
</organism>
<gene>
    <name evidence="1" type="primary">ORF50936</name>
</gene>
<dbReference type="AlphaFoldDB" id="A0A0B6Z6C7"/>
<evidence type="ECO:0000313" key="1">
    <source>
        <dbReference type="EMBL" id="CEK64199.1"/>
    </source>
</evidence>
<proteinExistence type="predicted"/>
<reference evidence="1" key="1">
    <citation type="submission" date="2014-12" db="EMBL/GenBank/DDBJ databases">
        <title>Insight into the proteome of Arion vulgaris.</title>
        <authorList>
            <person name="Aradska J."/>
            <person name="Bulat T."/>
            <person name="Smidak R."/>
            <person name="Sarate P."/>
            <person name="Gangsoo J."/>
            <person name="Sialana F."/>
            <person name="Bilban M."/>
            <person name="Lubec G."/>
        </authorList>
    </citation>
    <scope>NUCLEOTIDE SEQUENCE</scope>
    <source>
        <tissue evidence="1">Skin</tissue>
    </source>
</reference>
<protein>
    <submittedName>
        <fullName evidence="1">Uncharacterized protein</fullName>
    </submittedName>
</protein>
<name>A0A0B6Z6C7_9EUPU</name>